<comment type="caution">
    <text evidence="2">The sequence shown here is derived from an EMBL/GenBank/DDBJ whole genome shotgun (WGS) entry which is preliminary data.</text>
</comment>
<protein>
    <submittedName>
        <fullName evidence="2">PhnD/SsuA/transferrin family substrate-binding protein</fullName>
    </submittedName>
</protein>
<dbReference type="Gene3D" id="3.40.190.10">
    <property type="entry name" value="Periplasmic binding protein-like II"/>
    <property type="match status" value="2"/>
</dbReference>
<dbReference type="PANTHER" id="PTHR30024">
    <property type="entry name" value="ALIPHATIC SULFONATES-BINDING PROTEIN-RELATED"/>
    <property type="match status" value="1"/>
</dbReference>
<dbReference type="EMBL" id="WIXK01000004">
    <property type="protein sequence ID" value="MQY42760.1"/>
    <property type="molecule type" value="Genomic_DNA"/>
</dbReference>
<sequence length="284" mass="30257">MNYLVSTALSLSVAAFASAAAAEDKRVLTFGIVPQQSASRLAQMWGPFLQELSERTDVEFRFQTAKDIPTFEACLAEGAYDVAYMNPMHYAIFAEESAYRAIARQAKKRLKGVIVARADADIENLSALNGSTVAFPSPGAFGASILTRATLNEQAVAFEPAYVKSHDSVYRAVAAGLMPAGGGVTRTFNAVAPEIKAQLKIIYETQGYTPHAIAGHADIGSETIDNIQAAFMQIATESPDLVSGIGMVGFELAQDSDWDDVRSLGMAREDTGISQAGDTVCPSD</sequence>
<proteinExistence type="predicted"/>
<dbReference type="SUPFAM" id="SSF53850">
    <property type="entry name" value="Periplasmic binding protein-like II"/>
    <property type="match status" value="1"/>
</dbReference>
<dbReference type="RefSeq" id="WP_153547265.1">
    <property type="nucleotide sequence ID" value="NZ_WIXK01000004.1"/>
</dbReference>
<evidence type="ECO:0000256" key="1">
    <source>
        <dbReference type="SAM" id="SignalP"/>
    </source>
</evidence>
<reference evidence="2 3" key="1">
    <citation type="submission" date="2019-10" db="EMBL/GenBank/DDBJ databases">
        <title>Epibacterium sp. nov., isolated from seawater.</title>
        <authorList>
            <person name="Zhang X."/>
            <person name="Li N."/>
        </authorList>
    </citation>
    <scope>NUCLEOTIDE SEQUENCE [LARGE SCALE GENOMIC DNA]</scope>
    <source>
        <strain evidence="2 3">SM1969</strain>
    </source>
</reference>
<accession>A0A844ALA1</accession>
<name>A0A844ALA1_9RHOB</name>
<evidence type="ECO:0000313" key="3">
    <source>
        <dbReference type="Proteomes" id="UP000436694"/>
    </source>
</evidence>
<keyword evidence="3" id="KW-1185">Reference proteome</keyword>
<keyword evidence="1" id="KW-0732">Signal</keyword>
<dbReference type="Pfam" id="PF12974">
    <property type="entry name" value="Phosphonate-bd"/>
    <property type="match status" value="1"/>
</dbReference>
<dbReference type="Proteomes" id="UP000436694">
    <property type="component" value="Unassembled WGS sequence"/>
</dbReference>
<dbReference type="PANTHER" id="PTHR30024:SF17">
    <property type="entry name" value="SOLUTE-BINDING PROTEIN FAMILY 3_N-TERMINAL DOMAIN-CONTAINING PROTEIN"/>
    <property type="match status" value="1"/>
</dbReference>
<gene>
    <name evidence="2" type="ORF">GG681_08900</name>
</gene>
<organism evidence="2 3">
    <name type="scientific">Tritonibacter aquimaris</name>
    <dbReference type="NCBI Taxonomy" id="2663379"/>
    <lineage>
        <taxon>Bacteria</taxon>
        <taxon>Pseudomonadati</taxon>
        <taxon>Pseudomonadota</taxon>
        <taxon>Alphaproteobacteria</taxon>
        <taxon>Rhodobacterales</taxon>
        <taxon>Paracoccaceae</taxon>
        <taxon>Tritonibacter</taxon>
    </lineage>
</organism>
<dbReference type="AlphaFoldDB" id="A0A844ALA1"/>
<evidence type="ECO:0000313" key="2">
    <source>
        <dbReference type="EMBL" id="MQY42760.1"/>
    </source>
</evidence>
<feature type="chain" id="PRO_5032616108" evidence="1">
    <location>
        <begin position="22"/>
        <end position="284"/>
    </location>
</feature>
<feature type="signal peptide" evidence="1">
    <location>
        <begin position="1"/>
        <end position="21"/>
    </location>
</feature>